<protein>
    <submittedName>
        <fullName evidence="4">Hexapeptide transferase</fullName>
    </submittedName>
</protein>
<dbReference type="PANTHER" id="PTHR42811">
    <property type="entry name" value="SERINE ACETYLTRANSFERASE"/>
    <property type="match status" value="1"/>
</dbReference>
<dbReference type="InterPro" id="IPR011004">
    <property type="entry name" value="Trimer_LpxA-like_sf"/>
</dbReference>
<name>A0ABZ0BCV5_9SPHN</name>
<evidence type="ECO:0000256" key="3">
    <source>
        <dbReference type="ARBA" id="ARBA00023315"/>
    </source>
</evidence>
<evidence type="ECO:0000313" key="5">
    <source>
        <dbReference type="Proteomes" id="UP001302249"/>
    </source>
</evidence>
<keyword evidence="2 4" id="KW-0808">Transferase</keyword>
<dbReference type="EMBL" id="CP135076">
    <property type="protein sequence ID" value="WNO54521.1"/>
    <property type="molecule type" value="Genomic_DNA"/>
</dbReference>
<dbReference type="SUPFAM" id="SSF51161">
    <property type="entry name" value="Trimeric LpxA-like enzymes"/>
    <property type="match status" value="1"/>
</dbReference>
<dbReference type="Gene3D" id="2.160.10.10">
    <property type="entry name" value="Hexapeptide repeat proteins"/>
    <property type="match status" value="1"/>
</dbReference>
<proteinExistence type="inferred from homology"/>
<sequence>MTEFDPQQAARAHRRGCPKNFTALRNLIRADLYRYAGSTGVKAFARHFLFTPGFKYSATMRTCGYLKTLPARGFGLYLVGKAYLLHLRYKYGIAIPEYTRIGPGLMINRFSGVFINGGVEIGSNVNITHGTVLGQLNRGPRAGNPVIGDRVFFGSGAKVIGRIFVGDDASIGANAVVTRDVPAQGVAGGVPAKILSDAGSQGYINRQVPEWLMRKCADCFVDD</sequence>
<evidence type="ECO:0000256" key="2">
    <source>
        <dbReference type="ARBA" id="ARBA00022679"/>
    </source>
</evidence>
<evidence type="ECO:0000256" key="1">
    <source>
        <dbReference type="ARBA" id="ARBA00007274"/>
    </source>
</evidence>
<keyword evidence="3" id="KW-0012">Acyltransferase</keyword>
<keyword evidence="5" id="KW-1185">Reference proteome</keyword>
<gene>
    <name evidence="4" type="ORF">RPR59_04500</name>
</gene>
<dbReference type="GO" id="GO:0016740">
    <property type="term" value="F:transferase activity"/>
    <property type="evidence" value="ECO:0007669"/>
    <property type="project" value="UniProtKB-KW"/>
</dbReference>
<evidence type="ECO:0000313" key="4">
    <source>
        <dbReference type="EMBL" id="WNO54521.1"/>
    </source>
</evidence>
<reference evidence="4 5" key="1">
    <citation type="submission" date="2023-09" db="EMBL/GenBank/DDBJ databases">
        <authorList>
            <person name="Rey-Velasco X."/>
        </authorList>
    </citation>
    <scope>NUCLEOTIDE SEQUENCE [LARGE SCALE GENOMIC DNA]</scope>
    <source>
        <strain evidence="4 5">W311</strain>
    </source>
</reference>
<dbReference type="CDD" id="cd03354">
    <property type="entry name" value="LbH_SAT"/>
    <property type="match status" value="1"/>
</dbReference>
<dbReference type="InterPro" id="IPR045304">
    <property type="entry name" value="LbH_SAT"/>
</dbReference>
<dbReference type="Pfam" id="PF00132">
    <property type="entry name" value="Hexapep"/>
    <property type="match status" value="1"/>
</dbReference>
<dbReference type="RefSeq" id="WP_313917104.1">
    <property type="nucleotide sequence ID" value="NZ_CP135076.1"/>
</dbReference>
<accession>A0ABZ0BCV5</accession>
<comment type="similarity">
    <text evidence="1">Belongs to the transferase hexapeptide repeat family.</text>
</comment>
<dbReference type="Proteomes" id="UP001302249">
    <property type="component" value="Chromosome"/>
</dbReference>
<organism evidence="4 5">
    <name type="scientific">Stakelama saccharophila</name>
    <dbReference type="NCBI Taxonomy" id="3075605"/>
    <lineage>
        <taxon>Bacteria</taxon>
        <taxon>Pseudomonadati</taxon>
        <taxon>Pseudomonadota</taxon>
        <taxon>Alphaproteobacteria</taxon>
        <taxon>Sphingomonadales</taxon>
        <taxon>Sphingomonadaceae</taxon>
        <taxon>Stakelama</taxon>
    </lineage>
</organism>
<dbReference type="InterPro" id="IPR001451">
    <property type="entry name" value="Hexapep"/>
</dbReference>